<keyword evidence="2" id="KW-1185">Reference proteome</keyword>
<gene>
    <name evidence="1" type="ORF">HK100_005975</name>
</gene>
<evidence type="ECO:0000313" key="2">
    <source>
        <dbReference type="Proteomes" id="UP001211907"/>
    </source>
</evidence>
<dbReference type="AlphaFoldDB" id="A0AAD5XBL3"/>
<name>A0AAD5XBL3_9FUNG</name>
<comment type="caution">
    <text evidence="1">The sequence shown here is derived from an EMBL/GenBank/DDBJ whole genome shotgun (WGS) entry which is preliminary data.</text>
</comment>
<evidence type="ECO:0000313" key="1">
    <source>
        <dbReference type="EMBL" id="KAJ3094931.1"/>
    </source>
</evidence>
<proteinExistence type="predicted"/>
<organism evidence="1 2">
    <name type="scientific">Physocladia obscura</name>
    <dbReference type="NCBI Taxonomy" id="109957"/>
    <lineage>
        <taxon>Eukaryota</taxon>
        <taxon>Fungi</taxon>
        <taxon>Fungi incertae sedis</taxon>
        <taxon>Chytridiomycota</taxon>
        <taxon>Chytridiomycota incertae sedis</taxon>
        <taxon>Chytridiomycetes</taxon>
        <taxon>Chytridiales</taxon>
        <taxon>Chytriomycetaceae</taxon>
        <taxon>Physocladia</taxon>
    </lineage>
</organism>
<protein>
    <submittedName>
        <fullName evidence="1">Uncharacterized protein</fullName>
    </submittedName>
</protein>
<reference evidence="1" key="1">
    <citation type="submission" date="2020-05" db="EMBL/GenBank/DDBJ databases">
        <title>Phylogenomic resolution of chytrid fungi.</title>
        <authorList>
            <person name="Stajich J.E."/>
            <person name="Amses K."/>
            <person name="Simmons R."/>
            <person name="Seto K."/>
            <person name="Myers J."/>
            <person name="Bonds A."/>
            <person name="Quandt C.A."/>
            <person name="Barry K."/>
            <person name="Liu P."/>
            <person name="Grigoriev I."/>
            <person name="Longcore J.E."/>
            <person name="James T.Y."/>
        </authorList>
    </citation>
    <scope>NUCLEOTIDE SEQUENCE</scope>
    <source>
        <strain evidence="1">JEL0513</strain>
    </source>
</reference>
<accession>A0AAD5XBL3</accession>
<sequence>MIVPPVPPKPETGTYFIWPGLQPGSNAANFNPIGNSMAFSILQPVLTYGPSCAPNQTPEMEADHYHGWSVSGQYVNTNGKTTGFIGCQGGNFMNVEPGNELVMEISLITGTTEYYQKITDNATKQSVDYKIDMQGQSQRLIEKTGKTREQIEDMGPWCSGITLQQGNYWYSLACLYGKRINVATGAKNKSRTGGFSSYCRGCKAHYNNLNLLLGRTFDIEAGLMDKARSLIRSKEWSSKVPQDVSYSLVLRILRNCGFIHFRTQSEVLAIRKPLSKAEQAEHLEWVKERTHLGFRTGAELILLTEAGLCIVSFDRSDSTKKIDQLGQTIVADSWGFNRLSNSLTERATGGLLHEVLAGDYAEGDAAFQRRNGEGEPRRLSDEWEDAIEYKWKDIVTKNAHVRGLVLGFDIRVVTLRQFQRLCRLNANDDGNLVDEISGMELTPQNWGVDRIINGIVPGISGELTVVKSLQPWKC</sequence>
<dbReference type="EMBL" id="JADGJH010002775">
    <property type="protein sequence ID" value="KAJ3094931.1"/>
    <property type="molecule type" value="Genomic_DNA"/>
</dbReference>
<dbReference type="Proteomes" id="UP001211907">
    <property type="component" value="Unassembled WGS sequence"/>
</dbReference>